<dbReference type="PATRIC" id="fig|466.6.peg.1929"/>
<feature type="transmembrane region" description="Helical" evidence="1">
    <location>
        <begin position="109"/>
        <end position="132"/>
    </location>
</feature>
<name>A0A0W0W087_9GAMM</name>
<feature type="transmembrane region" description="Helical" evidence="1">
    <location>
        <begin position="9"/>
        <end position="28"/>
    </location>
</feature>
<feature type="transmembrane region" description="Helical" evidence="1">
    <location>
        <begin position="74"/>
        <end position="93"/>
    </location>
</feature>
<proteinExistence type="predicted"/>
<dbReference type="STRING" id="466.Lmac_1831"/>
<feature type="transmembrane region" description="Helical" evidence="1">
    <location>
        <begin position="40"/>
        <end position="62"/>
    </location>
</feature>
<sequence length="134" mass="15358">MNEIHLHSLILAQIIGLYLLIMAIIMLMRRGPYLAFVEKLQPSSGVIIMTSSLALIIGLFLIVIHNRWTFAPDVVITILGWLITIKSILWLAIPEKMVTYVRAAYETNWYYFIVALIAIIAIFLITIGFYPFMK</sequence>
<gene>
    <name evidence="2" type="ORF">Lmac_1831</name>
</gene>
<keyword evidence="1" id="KW-1133">Transmembrane helix</keyword>
<organism evidence="2 3">
    <name type="scientific">Legionella maceachernii</name>
    <dbReference type="NCBI Taxonomy" id="466"/>
    <lineage>
        <taxon>Bacteria</taxon>
        <taxon>Pseudomonadati</taxon>
        <taxon>Pseudomonadota</taxon>
        <taxon>Gammaproteobacteria</taxon>
        <taxon>Legionellales</taxon>
        <taxon>Legionellaceae</taxon>
        <taxon>Legionella</taxon>
    </lineage>
</organism>
<evidence type="ECO:0000313" key="2">
    <source>
        <dbReference type="EMBL" id="KTD25752.1"/>
    </source>
</evidence>
<keyword evidence="1" id="KW-0812">Transmembrane</keyword>
<reference evidence="2 3" key="1">
    <citation type="submission" date="2015-11" db="EMBL/GenBank/DDBJ databases">
        <title>Genomic analysis of 38 Legionella species identifies large and diverse effector repertoires.</title>
        <authorList>
            <person name="Burstein D."/>
            <person name="Amaro F."/>
            <person name="Zusman T."/>
            <person name="Lifshitz Z."/>
            <person name="Cohen O."/>
            <person name="Gilbert J.A."/>
            <person name="Pupko T."/>
            <person name="Shuman H.A."/>
            <person name="Segal G."/>
        </authorList>
    </citation>
    <scope>NUCLEOTIDE SEQUENCE [LARGE SCALE GENOMIC DNA]</scope>
    <source>
        <strain evidence="2 3">PX-1-G2-E2</strain>
    </source>
</reference>
<dbReference type="AlphaFoldDB" id="A0A0W0W087"/>
<protein>
    <submittedName>
        <fullName evidence="2">Integral membrane protein (PIN domain superfamily)</fullName>
    </submittedName>
</protein>
<dbReference type="OrthoDB" id="5637501at2"/>
<dbReference type="Proteomes" id="UP000054908">
    <property type="component" value="Unassembled WGS sequence"/>
</dbReference>
<keyword evidence="3" id="KW-1185">Reference proteome</keyword>
<comment type="caution">
    <text evidence="2">The sequence shown here is derived from an EMBL/GenBank/DDBJ whole genome shotgun (WGS) entry which is preliminary data.</text>
</comment>
<keyword evidence="1" id="KW-0472">Membrane</keyword>
<dbReference type="EMBL" id="LNYL01000043">
    <property type="protein sequence ID" value="KTD25752.1"/>
    <property type="molecule type" value="Genomic_DNA"/>
</dbReference>
<dbReference type="RefSeq" id="WP_058452592.1">
    <property type="nucleotide sequence ID" value="NZ_CAAAIB010000003.1"/>
</dbReference>
<accession>A0A0W0W087</accession>
<evidence type="ECO:0000256" key="1">
    <source>
        <dbReference type="SAM" id="Phobius"/>
    </source>
</evidence>
<evidence type="ECO:0000313" key="3">
    <source>
        <dbReference type="Proteomes" id="UP000054908"/>
    </source>
</evidence>